<reference evidence="1" key="1">
    <citation type="submission" date="2020-03" db="EMBL/GenBank/DDBJ databases">
        <authorList>
            <person name="He L."/>
        </authorList>
    </citation>
    <scope>NUCLEOTIDE SEQUENCE</scope>
    <source>
        <strain evidence="1">CkLH20</strain>
    </source>
</reference>
<dbReference type="Proteomes" id="UP000781932">
    <property type="component" value="Unassembled WGS sequence"/>
</dbReference>
<dbReference type="InterPro" id="IPR021054">
    <property type="entry name" value="Cell_wall_mannoprotein_1"/>
</dbReference>
<comment type="caution">
    <text evidence="1">The sequence shown here is derived from an EMBL/GenBank/DDBJ whole genome shotgun (WGS) entry which is preliminary data.</text>
</comment>
<dbReference type="GeneID" id="62167190"/>
<keyword evidence="2" id="KW-1185">Reference proteome</keyword>
<dbReference type="Gene3D" id="1.20.1280.140">
    <property type="match status" value="1"/>
</dbReference>
<protein>
    <submittedName>
        <fullName evidence="1">Uncharacterized protein</fullName>
    </submittedName>
</protein>
<reference evidence="1" key="2">
    <citation type="submission" date="2020-11" db="EMBL/GenBank/DDBJ databases">
        <title>Whole genome sequencing of Colletotrichum sp.</title>
        <authorList>
            <person name="Li H."/>
        </authorList>
    </citation>
    <scope>NUCLEOTIDE SEQUENCE</scope>
    <source>
        <strain evidence="1">CkLH20</strain>
    </source>
</reference>
<dbReference type="OrthoDB" id="4841197at2759"/>
<dbReference type="Pfam" id="PF12296">
    <property type="entry name" value="HsbA"/>
    <property type="match status" value="1"/>
</dbReference>
<name>A0A9P6HUX1_9PEZI</name>
<evidence type="ECO:0000313" key="2">
    <source>
        <dbReference type="Proteomes" id="UP000781932"/>
    </source>
</evidence>
<dbReference type="EMBL" id="JAATWM020000047">
    <property type="protein sequence ID" value="KAF9871233.1"/>
    <property type="molecule type" value="Genomic_DNA"/>
</dbReference>
<sequence>MSFADISKSLSDIERKVTKSNKIIAKGSDLNYKDAIKLGAKSNSICSTIKKGIKDYGSFDPSEDEAKKLLNQMSTVVDLTETQLNSMVANQAHFDKLKVGGLVKKNVEKTEAASKELSDLMIAKAPASVKAEGEALEKRRAAAFSKATAAFAGATGGENEELGDDSD</sequence>
<evidence type="ECO:0000313" key="1">
    <source>
        <dbReference type="EMBL" id="KAF9871233.1"/>
    </source>
</evidence>
<accession>A0A9P6HUX1</accession>
<gene>
    <name evidence="1" type="ORF">CkaCkLH20_11402</name>
</gene>
<dbReference type="AlphaFoldDB" id="A0A9P6HUX1"/>
<dbReference type="RefSeq" id="XP_038740694.1">
    <property type="nucleotide sequence ID" value="XM_038894116.1"/>
</dbReference>
<proteinExistence type="predicted"/>
<organism evidence="1 2">
    <name type="scientific">Colletotrichum karsti</name>
    <dbReference type="NCBI Taxonomy" id="1095194"/>
    <lineage>
        <taxon>Eukaryota</taxon>
        <taxon>Fungi</taxon>
        <taxon>Dikarya</taxon>
        <taxon>Ascomycota</taxon>
        <taxon>Pezizomycotina</taxon>
        <taxon>Sordariomycetes</taxon>
        <taxon>Hypocreomycetidae</taxon>
        <taxon>Glomerellales</taxon>
        <taxon>Glomerellaceae</taxon>
        <taxon>Colletotrichum</taxon>
        <taxon>Colletotrichum boninense species complex</taxon>
    </lineage>
</organism>